<dbReference type="EMBL" id="CAJEWN010000268">
    <property type="protein sequence ID" value="CAD2176089.1"/>
    <property type="molecule type" value="Genomic_DNA"/>
</dbReference>
<keyword evidence="3" id="KW-0812">Transmembrane</keyword>
<dbReference type="Proteomes" id="UP000580250">
    <property type="component" value="Unassembled WGS sequence"/>
</dbReference>
<proteinExistence type="inferred from homology"/>
<evidence type="ECO:0000256" key="2">
    <source>
        <dbReference type="PIRNR" id="PIRNR037240"/>
    </source>
</evidence>
<dbReference type="OrthoDB" id="277029at2759"/>
<dbReference type="Gene3D" id="3.40.1000.50">
    <property type="entry name" value="Repressor of RNA polymerase III transcription Maf1"/>
    <property type="match status" value="1"/>
</dbReference>
<name>A0A6V7VMH4_MELEN</name>
<comment type="similarity">
    <text evidence="1 2">Belongs to the MAF1 family.</text>
</comment>
<accession>A0A6V7VMH4</accession>
<keyword evidence="2" id="KW-0539">Nucleus</keyword>
<dbReference type="InterPro" id="IPR015257">
    <property type="entry name" value="Maf1"/>
</dbReference>
<protein>
    <recommendedName>
        <fullName evidence="2">Repressor of RNA polymerase III transcription MAF1</fullName>
    </recommendedName>
</protein>
<evidence type="ECO:0000313" key="5">
    <source>
        <dbReference type="Proteomes" id="UP000580250"/>
    </source>
</evidence>
<dbReference type="PANTHER" id="PTHR22504:SF0">
    <property type="entry name" value="REPRESSOR OF RNA POLYMERASE III TRANSCRIPTION MAF1 HOMOLOG"/>
    <property type="match status" value="1"/>
</dbReference>
<dbReference type="GO" id="GO:0000994">
    <property type="term" value="F:RNA polymerase III core binding"/>
    <property type="evidence" value="ECO:0007669"/>
    <property type="project" value="TreeGrafter"/>
</dbReference>
<evidence type="ECO:0000256" key="3">
    <source>
        <dbReference type="SAM" id="Phobius"/>
    </source>
</evidence>
<keyword evidence="2" id="KW-0678">Repressor</keyword>
<keyword evidence="3" id="KW-0472">Membrane</keyword>
<evidence type="ECO:0000313" key="4">
    <source>
        <dbReference type="EMBL" id="CAD2176089.1"/>
    </source>
</evidence>
<dbReference type="AlphaFoldDB" id="A0A6V7VMH4"/>
<comment type="caution">
    <text evidence="4">The sequence shown here is derived from an EMBL/GenBank/DDBJ whole genome shotgun (WGS) entry which is preliminary data.</text>
</comment>
<dbReference type="InterPro" id="IPR038564">
    <property type="entry name" value="Maf1_sf"/>
</dbReference>
<dbReference type="PANTHER" id="PTHR22504">
    <property type="entry name" value="REPRESSOR OF RNA POLYMERASE III TRANSCRIPTION MAF1"/>
    <property type="match status" value="1"/>
</dbReference>
<dbReference type="GO" id="GO:0005634">
    <property type="term" value="C:nucleus"/>
    <property type="evidence" value="ECO:0007669"/>
    <property type="project" value="UniProtKB-SubCell"/>
</dbReference>
<keyword evidence="3" id="KW-1133">Transmembrane helix</keyword>
<feature type="transmembrane region" description="Helical" evidence="3">
    <location>
        <begin position="7"/>
        <end position="27"/>
    </location>
</feature>
<comment type="subcellular location">
    <subcellularLocation>
        <location evidence="2">Nucleus</location>
    </subcellularLocation>
</comment>
<organism evidence="4 5">
    <name type="scientific">Meloidogyne enterolobii</name>
    <name type="common">Root-knot nematode worm</name>
    <name type="synonym">Meloidogyne mayaguensis</name>
    <dbReference type="NCBI Taxonomy" id="390850"/>
    <lineage>
        <taxon>Eukaryota</taxon>
        <taxon>Metazoa</taxon>
        <taxon>Ecdysozoa</taxon>
        <taxon>Nematoda</taxon>
        <taxon>Chromadorea</taxon>
        <taxon>Rhabditida</taxon>
        <taxon>Tylenchina</taxon>
        <taxon>Tylenchomorpha</taxon>
        <taxon>Tylenchoidea</taxon>
        <taxon>Meloidogynidae</taxon>
        <taxon>Meloidogyninae</taxon>
        <taxon>Meloidogyne</taxon>
    </lineage>
</organism>
<evidence type="ECO:0000256" key="1">
    <source>
        <dbReference type="ARBA" id="ARBA00006231"/>
    </source>
</evidence>
<dbReference type="PIRSF" id="PIRSF037240">
    <property type="entry name" value="RNA_polIII_Trep_MAF1"/>
    <property type="match status" value="1"/>
</dbReference>
<gene>
    <name evidence="4" type="ORF">MENT_LOCUS27860</name>
</gene>
<reference evidence="4 5" key="1">
    <citation type="submission" date="2020-08" db="EMBL/GenBank/DDBJ databases">
        <authorList>
            <person name="Koutsovoulos G."/>
            <person name="Danchin GJ E."/>
        </authorList>
    </citation>
    <scope>NUCLEOTIDE SEQUENCE [LARGE SCALE GENOMIC DNA]</scope>
</reference>
<keyword evidence="2" id="KW-0804">Transcription</keyword>
<dbReference type="Pfam" id="PF09174">
    <property type="entry name" value="Maf1"/>
    <property type="match status" value="1"/>
</dbReference>
<sequence>MFKLSNYLLNVLFFVHVLFSALFYGAMKLLDNEKLDEIATTISRNAQDLLLDLRLESYSCKMVTSDKKEWKKSIKCPVDGRELQPLSPPEESVLSSSPNLTSVRLRHLSEMSNSGFSDNDAEESGGCGDNVILVEAISKRTLFNILALLNQCYPDYDFSQTKSASFRKVTYQDCIVSVDGKLVATVHNYGLLRDILWRTIEDSIKIDECCIYSYIPQYCGDPFTEDGCIWSFNFFFFNKALKRFLFFASRALCNERILRQPIHEQVEREVETPPSIFGMQV</sequence>
<keyword evidence="2" id="KW-0805">Transcription regulation</keyword>
<dbReference type="GO" id="GO:0016480">
    <property type="term" value="P:negative regulation of transcription by RNA polymerase III"/>
    <property type="evidence" value="ECO:0007669"/>
    <property type="project" value="UniProtKB-UniRule"/>
</dbReference>
<comment type="function">
    <text evidence="2">Element of the TORC1 signaling pathway that acts as a mediator of diverse signals and that represses RNA polymerase III transcription. Inhibits the de novo assembly of TFIIIB onto DNA.</text>
</comment>